<gene>
    <name evidence="1" type="ORF">LARSCL_LOCUS10829</name>
</gene>
<accession>A0AAV2A872</accession>
<evidence type="ECO:0000313" key="1">
    <source>
        <dbReference type="EMBL" id="CAL1280207.1"/>
    </source>
</evidence>
<dbReference type="EMBL" id="CAXIEN010000129">
    <property type="protein sequence ID" value="CAL1280207.1"/>
    <property type="molecule type" value="Genomic_DNA"/>
</dbReference>
<dbReference type="Proteomes" id="UP001497382">
    <property type="component" value="Unassembled WGS sequence"/>
</dbReference>
<proteinExistence type="predicted"/>
<reference evidence="1 2" key="1">
    <citation type="submission" date="2024-04" db="EMBL/GenBank/DDBJ databases">
        <authorList>
            <person name="Rising A."/>
            <person name="Reimegard J."/>
            <person name="Sonavane S."/>
            <person name="Akerstrom W."/>
            <person name="Nylinder S."/>
            <person name="Hedman E."/>
            <person name="Kallberg Y."/>
        </authorList>
    </citation>
    <scope>NUCLEOTIDE SEQUENCE [LARGE SCALE GENOMIC DNA]</scope>
</reference>
<organism evidence="1 2">
    <name type="scientific">Larinioides sclopetarius</name>
    <dbReference type="NCBI Taxonomy" id="280406"/>
    <lineage>
        <taxon>Eukaryota</taxon>
        <taxon>Metazoa</taxon>
        <taxon>Ecdysozoa</taxon>
        <taxon>Arthropoda</taxon>
        <taxon>Chelicerata</taxon>
        <taxon>Arachnida</taxon>
        <taxon>Araneae</taxon>
        <taxon>Araneomorphae</taxon>
        <taxon>Entelegynae</taxon>
        <taxon>Araneoidea</taxon>
        <taxon>Araneidae</taxon>
        <taxon>Larinioides</taxon>
    </lineage>
</organism>
<protein>
    <submittedName>
        <fullName evidence="1">Uncharacterized protein</fullName>
    </submittedName>
</protein>
<sequence>MKRLIMLFLFIKTLKTDKEKRRKYRDWNKLSHALLCSLMFLWISKY</sequence>
<dbReference type="AlphaFoldDB" id="A0AAV2A872"/>
<name>A0AAV2A872_9ARAC</name>
<comment type="caution">
    <text evidence="1">The sequence shown here is derived from an EMBL/GenBank/DDBJ whole genome shotgun (WGS) entry which is preliminary data.</text>
</comment>
<keyword evidence="2" id="KW-1185">Reference proteome</keyword>
<evidence type="ECO:0000313" key="2">
    <source>
        <dbReference type="Proteomes" id="UP001497382"/>
    </source>
</evidence>